<gene>
    <name evidence="2" type="ORF">RN87_11345</name>
</gene>
<dbReference type="EMBL" id="CP013331">
    <property type="protein sequence ID" value="ALQ41101.1"/>
    <property type="molecule type" value="Genomic_DNA"/>
</dbReference>
<feature type="domain" description="Sulfatase-modifying factor enzyme-like" evidence="1">
    <location>
        <begin position="46"/>
        <end position="275"/>
    </location>
</feature>
<dbReference type="Pfam" id="PF03781">
    <property type="entry name" value="FGE-sulfatase"/>
    <property type="match status" value="1"/>
</dbReference>
<dbReference type="GO" id="GO:0120147">
    <property type="term" value="F:formylglycine-generating oxidase activity"/>
    <property type="evidence" value="ECO:0007669"/>
    <property type="project" value="TreeGrafter"/>
</dbReference>
<protein>
    <submittedName>
        <fullName evidence="2">Transcriptional regulator</fullName>
    </submittedName>
</protein>
<dbReference type="PANTHER" id="PTHR23150">
    <property type="entry name" value="SULFATASE MODIFYING FACTOR 1, 2"/>
    <property type="match status" value="1"/>
</dbReference>
<dbReference type="InterPro" id="IPR051043">
    <property type="entry name" value="Sulfatase_Mod_Factor_Kinase"/>
</dbReference>
<dbReference type="OrthoDB" id="9768004at2"/>
<dbReference type="Gene3D" id="3.90.1580.10">
    <property type="entry name" value="paralog of FGE (formylglycine-generating enzyme)"/>
    <property type="match status" value="1"/>
</dbReference>
<dbReference type="KEGG" id="fhw:RN87_11345"/>
<accession>A0A0S2ZQB9</accession>
<name>A0A0S2ZQB9_9FUSO</name>
<reference evidence="2 3" key="1">
    <citation type="submission" date="2015-11" db="EMBL/GenBank/DDBJ databases">
        <authorList>
            <person name="Zhang Y."/>
            <person name="Guo Z."/>
        </authorList>
    </citation>
    <scope>NUCLEOTIDE SEQUENCE [LARGE SCALE GENOMIC DNA]</scope>
    <source>
        <strain evidence="2 3">ChDC F174</strain>
    </source>
</reference>
<organism evidence="2">
    <name type="scientific">Fusobacterium hwasookii ChDC F174</name>
    <dbReference type="NCBI Taxonomy" id="1307442"/>
    <lineage>
        <taxon>Bacteria</taxon>
        <taxon>Fusobacteriati</taxon>
        <taxon>Fusobacteriota</taxon>
        <taxon>Fusobacteriia</taxon>
        <taxon>Fusobacteriales</taxon>
        <taxon>Fusobacteriaceae</taxon>
        <taxon>Fusobacterium</taxon>
    </lineage>
</organism>
<evidence type="ECO:0000313" key="3">
    <source>
        <dbReference type="Proteomes" id="UP000063275"/>
    </source>
</evidence>
<dbReference type="RefSeq" id="WP_029492842.1">
    <property type="nucleotide sequence ID" value="NZ_ATKF01000028.1"/>
</dbReference>
<evidence type="ECO:0000259" key="1">
    <source>
        <dbReference type="Pfam" id="PF03781"/>
    </source>
</evidence>
<sequence>MKKKEIELKKFEDEYMIKVKGGKYKPSFANELKEVFDIEVCKYLTTQKMWLEVMENNPSGFKGDNRPVETVSWWEVLEYCNRLSEKYGLESVYELSKSSEGILMIKELEGKIVSPDKVNFKNTEGFRLPTEVEWEWFASGGQKAIEQGTFNYIYSGSNNIDEVAWYYENVRKFDVASTKDVGLKKSNQLGLYDCSGNVWEWCYDTIEFDENGDYKNIKNGNFYMYETFDLSNTYRRVKGGSWGNGNKDCTIFHRGCNQAIDVKKYFRYFGFRIVRTI</sequence>
<dbReference type="InterPro" id="IPR042095">
    <property type="entry name" value="SUMF_sf"/>
</dbReference>
<dbReference type="InterPro" id="IPR016187">
    <property type="entry name" value="CTDL_fold"/>
</dbReference>
<proteinExistence type="predicted"/>
<dbReference type="PANTHER" id="PTHR23150:SF19">
    <property type="entry name" value="FORMYLGLYCINE-GENERATING ENZYME"/>
    <property type="match status" value="1"/>
</dbReference>
<dbReference type="InterPro" id="IPR005532">
    <property type="entry name" value="SUMF_dom"/>
</dbReference>
<dbReference type="Proteomes" id="UP000063275">
    <property type="component" value="Chromosome"/>
</dbReference>
<dbReference type="AlphaFoldDB" id="A0A0S2ZQB9"/>
<dbReference type="SUPFAM" id="SSF56436">
    <property type="entry name" value="C-type lectin-like"/>
    <property type="match status" value="1"/>
</dbReference>
<evidence type="ECO:0000313" key="2">
    <source>
        <dbReference type="EMBL" id="ALQ41101.1"/>
    </source>
</evidence>